<keyword evidence="3" id="KW-1185">Reference proteome</keyword>
<gene>
    <name evidence="2" type="ORF">SAMN05216447_102243</name>
</gene>
<organism evidence="2 3">
    <name type="scientific">Parafannyhessea umbonata</name>
    <dbReference type="NCBI Taxonomy" id="604330"/>
    <lineage>
        <taxon>Bacteria</taxon>
        <taxon>Bacillati</taxon>
        <taxon>Actinomycetota</taxon>
        <taxon>Coriobacteriia</taxon>
        <taxon>Coriobacteriales</taxon>
        <taxon>Atopobiaceae</taxon>
        <taxon>Parafannyhessea</taxon>
    </lineage>
</organism>
<dbReference type="InterPro" id="IPR003849">
    <property type="entry name" value="Preprotein_translocase_YajC"/>
</dbReference>
<evidence type="ECO:0000313" key="3">
    <source>
        <dbReference type="Proteomes" id="UP000199135"/>
    </source>
</evidence>
<proteinExistence type="predicted"/>
<accession>A0A1H6I8P6</accession>
<dbReference type="RefSeq" id="WP_078687119.1">
    <property type="nucleotide sequence ID" value="NZ_FNWT01000002.1"/>
</dbReference>
<protein>
    <submittedName>
        <fullName evidence="2">Preprotein translocase subunit YajC</fullName>
    </submittedName>
</protein>
<keyword evidence="1" id="KW-0472">Membrane</keyword>
<sequence>MSASLGEAVLASSIVLLVLMTLVGVVLFAFNAMRTRKQKSYYEKLHKTLESGQRVQFAGGLFGELVRVGRETCDVRVKSGEVIEVSRYAIQAIES</sequence>
<comment type="caution">
    <text evidence="2">The sequence shown here is derived from an EMBL/GenBank/DDBJ whole genome shotgun (WGS) entry which is preliminary data.</text>
</comment>
<keyword evidence="1" id="KW-1133">Transmembrane helix</keyword>
<name>A0A1H6I8P6_9ACTN</name>
<evidence type="ECO:0000256" key="1">
    <source>
        <dbReference type="SAM" id="Phobius"/>
    </source>
</evidence>
<reference evidence="2 3" key="1">
    <citation type="submission" date="2016-10" db="EMBL/GenBank/DDBJ databases">
        <authorList>
            <person name="Varghese N."/>
            <person name="Submissions S."/>
        </authorList>
    </citation>
    <scope>NUCLEOTIDE SEQUENCE [LARGE SCALE GENOMIC DNA]</scope>
    <source>
        <strain evidence="2 3">WCP15</strain>
    </source>
</reference>
<dbReference type="Pfam" id="PF02699">
    <property type="entry name" value="YajC"/>
    <property type="match status" value="1"/>
</dbReference>
<feature type="transmembrane region" description="Helical" evidence="1">
    <location>
        <begin position="6"/>
        <end position="30"/>
    </location>
</feature>
<keyword evidence="1" id="KW-0812">Transmembrane</keyword>
<dbReference type="EMBL" id="FNWT01000002">
    <property type="protein sequence ID" value="SEH44640.1"/>
    <property type="molecule type" value="Genomic_DNA"/>
</dbReference>
<evidence type="ECO:0000313" key="2">
    <source>
        <dbReference type="EMBL" id="SEH44640.1"/>
    </source>
</evidence>
<dbReference type="SMART" id="SM01323">
    <property type="entry name" value="YajC"/>
    <property type="match status" value="1"/>
</dbReference>
<dbReference type="Proteomes" id="UP000199135">
    <property type="component" value="Unassembled WGS sequence"/>
</dbReference>